<organism evidence="3 4">
    <name type="scientific">Salinihabitans flavidus</name>
    <dbReference type="NCBI Taxonomy" id="569882"/>
    <lineage>
        <taxon>Bacteria</taxon>
        <taxon>Pseudomonadati</taxon>
        <taxon>Pseudomonadota</taxon>
        <taxon>Alphaproteobacteria</taxon>
        <taxon>Rhodobacterales</taxon>
        <taxon>Roseobacteraceae</taxon>
        <taxon>Salinihabitans</taxon>
    </lineage>
</organism>
<feature type="domain" description="EamA" evidence="2">
    <location>
        <begin position="148"/>
        <end position="273"/>
    </location>
</feature>
<dbReference type="InterPro" id="IPR037185">
    <property type="entry name" value="EmrE-like"/>
</dbReference>
<feature type="transmembrane region" description="Helical" evidence="1">
    <location>
        <begin position="239"/>
        <end position="255"/>
    </location>
</feature>
<evidence type="ECO:0000259" key="2">
    <source>
        <dbReference type="Pfam" id="PF00892"/>
    </source>
</evidence>
<dbReference type="SUPFAM" id="SSF103481">
    <property type="entry name" value="Multidrug resistance efflux transporter EmrE"/>
    <property type="match status" value="2"/>
</dbReference>
<evidence type="ECO:0000256" key="1">
    <source>
        <dbReference type="SAM" id="Phobius"/>
    </source>
</evidence>
<dbReference type="OrthoDB" id="7165334at2"/>
<sequence>MDNLRGSLWMILAMAAFAVEDTFIKTAAIALPVGEIIALFGLGGTAIFLGLTWARGERALVPEAARPVMLLRIGFEIGGRVFFTLSLAFTTLSATSAILQAAPLVVTLGAALVFGERVGWRRWSAIAIGFAGVLLILRPLPQSFDPASLLAVAALLGFAGRDLMTRAAPPILSRMQLGVWGFAVLIPTGAAMVAVTGGARLPQGSEALALCGAIGFGVLAYYALTAAMRMGEVAVVTPFRYTRLLFALILGAWLFGERPDLLTLAGAAVIVGSGLYTLLRQRRVPPPPAAAR</sequence>
<proteinExistence type="predicted"/>
<feature type="transmembrane region" description="Helical" evidence="1">
    <location>
        <begin position="147"/>
        <end position="165"/>
    </location>
</feature>
<dbReference type="STRING" id="569882.SAMN04490248_10494"/>
<feature type="transmembrane region" description="Helical" evidence="1">
    <location>
        <begin position="207"/>
        <end position="227"/>
    </location>
</feature>
<feature type="transmembrane region" description="Helical" evidence="1">
    <location>
        <begin position="177"/>
        <end position="195"/>
    </location>
</feature>
<accession>A0A1H8P1L4</accession>
<feature type="transmembrane region" description="Helical" evidence="1">
    <location>
        <begin position="97"/>
        <end position="115"/>
    </location>
</feature>
<gene>
    <name evidence="3" type="ORF">SAMN04490248_10494</name>
</gene>
<feature type="transmembrane region" description="Helical" evidence="1">
    <location>
        <begin position="28"/>
        <end position="49"/>
    </location>
</feature>
<dbReference type="InterPro" id="IPR000620">
    <property type="entry name" value="EamA_dom"/>
</dbReference>
<keyword evidence="1" id="KW-0472">Membrane</keyword>
<feature type="transmembrane region" description="Helical" evidence="1">
    <location>
        <begin position="70"/>
        <end position="91"/>
    </location>
</feature>
<feature type="transmembrane region" description="Helical" evidence="1">
    <location>
        <begin position="122"/>
        <end position="141"/>
    </location>
</feature>
<keyword evidence="1" id="KW-1133">Transmembrane helix</keyword>
<dbReference type="Gene3D" id="1.10.3730.20">
    <property type="match status" value="1"/>
</dbReference>
<dbReference type="AlphaFoldDB" id="A0A1H8P1L4"/>
<reference evidence="3 4" key="1">
    <citation type="submission" date="2016-10" db="EMBL/GenBank/DDBJ databases">
        <authorList>
            <person name="de Groot N.N."/>
        </authorList>
    </citation>
    <scope>NUCLEOTIDE SEQUENCE [LARGE SCALE GENOMIC DNA]</scope>
    <source>
        <strain evidence="3 4">DSM 27842</strain>
    </source>
</reference>
<dbReference type="PANTHER" id="PTHR22911:SF135">
    <property type="entry name" value="BLR4310 PROTEIN"/>
    <property type="match status" value="1"/>
</dbReference>
<name>A0A1H8P1L4_9RHOB</name>
<dbReference type="GO" id="GO:0016020">
    <property type="term" value="C:membrane"/>
    <property type="evidence" value="ECO:0007669"/>
    <property type="project" value="InterPro"/>
</dbReference>
<feature type="domain" description="EamA" evidence="2">
    <location>
        <begin position="5"/>
        <end position="137"/>
    </location>
</feature>
<protein>
    <submittedName>
        <fullName evidence="3">Permease of the drug/metabolite transporter (DMT) superfamily</fullName>
    </submittedName>
</protein>
<dbReference type="Proteomes" id="UP000198893">
    <property type="component" value="Unassembled WGS sequence"/>
</dbReference>
<dbReference type="EMBL" id="FODS01000004">
    <property type="protein sequence ID" value="SEO35503.1"/>
    <property type="molecule type" value="Genomic_DNA"/>
</dbReference>
<feature type="transmembrane region" description="Helical" evidence="1">
    <location>
        <begin position="261"/>
        <end position="279"/>
    </location>
</feature>
<dbReference type="PANTHER" id="PTHR22911">
    <property type="entry name" value="ACYL-MALONYL CONDENSING ENZYME-RELATED"/>
    <property type="match status" value="1"/>
</dbReference>
<evidence type="ECO:0000313" key="3">
    <source>
        <dbReference type="EMBL" id="SEO35503.1"/>
    </source>
</evidence>
<keyword evidence="4" id="KW-1185">Reference proteome</keyword>
<dbReference type="Pfam" id="PF00892">
    <property type="entry name" value="EamA"/>
    <property type="match status" value="2"/>
</dbReference>
<evidence type="ECO:0000313" key="4">
    <source>
        <dbReference type="Proteomes" id="UP000198893"/>
    </source>
</evidence>
<keyword evidence="1" id="KW-0812">Transmembrane</keyword>